<organism evidence="1">
    <name type="scientific">bioreactor metagenome</name>
    <dbReference type="NCBI Taxonomy" id="1076179"/>
    <lineage>
        <taxon>unclassified sequences</taxon>
        <taxon>metagenomes</taxon>
        <taxon>ecological metagenomes</taxon>
    </lineage>
</organism>
<comment type="caution">
    <text evidence="1">The sequence shown here is derived from an EMBL/GenBank/DDBJ whole genome shotgun (WGS) entry which is preliminary data.</text>
</comment>
<dbReference type="AlphaFoldDB" id="A0A645A9G0"/>
<proteinExistence type="predicted"/>
<name>A0A645A9G0_9ZZZZ</name>
<reference evidence="1" key="1">
    <citation type="submission" date="2019-08" db="EMBL/GenBank/DDBJ databases">
        <authorList>
            <person name="Kucharzyk K."/>
            <person name="Murdoch R.W."/>
            <person name="Higgins S."/>
            <person name="Loffler F."/>
        </authorList>
    </citation>
    <scope>NUCLEOTIDE SEQUENCE</scope>
</reference>
<dbReference type="EMBL" id="VSSQ01011250">
    <property type="protein sequence ID" value="MPM46374.1"/>
    <property type="molecule type" value="Genomic_DNA"/>
</dbReference>
<protein>
    <submittedName>
        <fullName evidence="1">Uncharacterized protein</fullName>
    </submittedName>
</protein>
<gene>
    <name evidence="1" type="ORF">SDC9_93073</name>
</gene>
<sequence length="66" mass="7753">MIDKRLCQADQLLRSLLQRLKIMQNNVFRIQLTADGLKDFFSRTLTPGSRFCAFQFDIHLNILLII</sequence>
<accession>A0A645A9G0</accession>
<evidence type="ECO:0000313" key="1">
    <source>
        <dbReference type="EMBL" id="MPM46374.1"/>
    </source>
</evidence>